<dbReference type="Pfam" id="PF01648">
    <property type="entry name" value="ACPS"/>
    <property type="match status" value="1"/>
</dbReference>
<reference evidence="4 5" key="1">
    <citation type="submission" date="2020-11" db="EMBL/GenBank/DDBJ databases">
        <title>Taxonomic evaluation of the Bacillus sporothermodurans group of bacteria based on whole genome sequences.</title>
        <authorList>
            <person name="Fiedler G."/>
            <person name="Herbstmann A.-D."/>
            <person name="Doll E."/>
            <person name="Wenning M."/>
            <person name="Brinks E."/>
            <person name="Kabisch J."/>
            <person name="Breitenwieser F."/>
            <person name="Lappann M."/>
            <person name="Boehnlein C."/>
            <person name="Franz C."/>
        </authorList>
    </citation>
    <scope>NUCLEOTIDE SEQUENCE [LARGE SCALE GENOMIC DNA]</scope>
    <source>
        <strain evidence="4 5">JCM 19841</strain>
    </source>
</reference>
<feature type="domain" description="4'-phosphopantetheinyl transferase" evidence="3">
    <location>
        <begin position="105"/>
        <end position="171"/>
    </location>
</feature>
<dbReference type="Gene3D" id="3.90.470.20">
    <property type="entry name" value="4'-phosphopantetheinyl transferase domain"/>
    <property type="match status" value="2"/>
</dbReference>
<evidence type="ECO:0000256" key="1">
    <source>
        <dbReference type="ARBA" id="ARBA00010990"/>
    </source>
</evidence>
<organism evidence="4 5">
    <name type="scientific">Heyndrickxia vini</name>
    <dbReference type="NCBI Taxonomy" id="1476025"/>
    <lineage>
        <taxon>Bacteria</taxon>
        <taxon>Bacillati</taxon>
        <taxon>Bacillota</taxon>
        <taxon>Bacilli</taxon>
        <taxon>Bacillales</taxon>
        <taxon>Bacillaceae</taxon>
        <taxon>Heyndrickxia</taxon>
    </lineage>
</organism>
<protein>
    <submittedName>
        <fullName evidence="4">4'-phosphopantetheinyl transferase superfamily protein</fullName>
    </submittedName>
</protein>
<evidence type="ECO:0000313" key="5">
    <source>
        <dbReference type="Proteomes" id="UP000595691"/>
    </source>
</evidence>
<evidence type="ECO:0000256" key="2">
    <source>
        <dbReference type="ARBA" id="ARBA00022679"/>
    </source>
</evidence>
<comment type="similarity">
    <text evidence="1">Belongs to the P-Pant transferase superfamily. Gsp/Sfp/HetI/AcpT family.</text>
</comment>
<dbReference type="InterPro" id="IPR008278">
    <property type="entry name" value="4-PPantetheinyl_Trfase_dom"/>
</dbReference>
<dbReference type="InterPro" id="IPR037143">
    <property type="entry name" value="4-PPantetheinyl_Trfase_dom_sf"/>
</dbReference>
<gene>
    <name evidence="4" type="ORF">I5776_18780</name>
</gene>
<keyword evidence="5" id="KW-1185">Reference proteome</keyword>
<dbReference type="SUPFAM" id="SSF56214">
    <property type="entry name" value="4'-phosphopantetheinyl transferase"/>
    <property type="match status" value="2"/>
</dbReference>
<accession>A0ABX7DZU8</accession>
<dbReference type="PANTHER" id="PTHR12215:SF10">
    <property type="entry name" value="L-AMINOADIPATE-SEMIALDEHYDE DEHYDROGENASE-PHOSPHOPANTETHEINYL TRANSFERASE"/>
    <property type="match status" value="1"/>
</dbReference>
<sequence>MLSQNNTIRICQISASFNSKVYDQLFRFIHTIEKDYLMKYKKFADRYNSLLALSLAKKLTNKKLSAQLNLLHTELGQPFLMGHHEHISISHCENTIVVAMSTNKVGIDVEKKLSTVGYKLFLADEEYELLNNSKNRADLLTSIWTLKEAYLKLKGKGFFIDPTNISFNKIKERWFLKDDFCSFLSRDLPNGMKLSIASEVEKKINFEKITESELIEWINNGY</sequence>
<dbReference type="GO" id="GO:0016740">
    <property type="term" value="F:transferase activity"/>
    <property type="evidence" value="ECO:0007669"/>
    <property type="project" value="UniProtKB-KW"/>
</dbReference>
<proteinExistence type="inferred from homology"/>
<name>A0ABX7DZU8_9BACI</name>
<dbReference type="InterPro" id="IPR050559">
    <property type="entry name" value="P-Pant_transferase_sf"/>
</dbReference>
<dbReference type="RefSeq" id="WP_202778059.1">
    <property type="nucleotide sequence ID" value="NZ_CP065425.1"/>
</dbReference>
<evidence type="ECO:0000259" key="3">
    <source>
        <dbReference type="Pfam" id="PF01648"/>
    </source>
</evidence>
<dbReference type="Proteomes" id="UP000595691">
    <property type="component" value="Chromosome"/>
</dbReference>
<keyword evidence="2 4" id="KW-0808">Transferase</keyword>
<dbReference type="EMBL" id="CP065425">
    <property type="protein sequence ID" value="QQZ09009.1"/>
    <property type="molecule type" value="Genomic_DNA"/>
</dbReference>
<dbReference type="PANTHER" id="PTHR12215">
    <property type="entry name" value="PHOSPHOPANTETHEINE TRANSFERASE"/>
    <property type="match status" value="1"/>
</dbReference>
<evidence type="ECO:0000313" key="4">
    <source>
        <dbReference type="EMBL" id="QQZ09009.1"/>
    </source>
</evidence>